<dbReference type="InterPro" id="IPR007607">
    <property type="entry name" value="BacA/B"/>
</dbReference>
<name>A0A8J2V2W8_9FLAO</name>
<dbReference type="RefSeq" id="WP_188438291.1">
    <property type="nucleotide sequence ID" value="NZ_BMGK01000001.1"/>
</dbReference>
<gene>
    <name evidence="3" type="ORF">GCM10011312_00320</name>
</gene>
<reference evidence="3" key="1">
    <citation type="journal article" date="2014" name="Int. J. Syst. Evol. Microbiol.">
        <title>Complete genome sequence of Corynebacterium casei LMG S-19264T (=DSM 44701T), isolated from a smear-ripened cheese.</title>
        <authorList>
            <consortium name="US DOE Joint Genome Institute (JGI-PGF)"/>
            <person name="Walter F."/>
            <person name="Albersmeier A."/>
            <person name="Kalinowski J."/>
            <person name="Ruckert C."/>
        </authorList>
    </citation>
    <scope>NUCLEOTIDE SEQUENCE</scope>
    <source>
        <strain evidence="3">CGMCC 1.12924</strain>
    </source>
</reference>
<keyword evidence="4" id="KW-1185">Reference proteome</keyword>
<comment type="caution">
    <text evidence="3">The sequence shown here is derived from an EMBL/GenBank/DDBJ whole genome shotgun (WGS) entry which is preliminary data.</text>
</comment>
<dbReference type="PANTHER" id="PTHR35024:SF4">
    <property type="entry name" value="POLYMER-FORMING CYTOSKELETAL PROTEIN"/>
    <property type="match status" value="1"/>
</dbReference>
<reference evidence="3" key="2">
    <citation type="submission" date="2020-09" db="EMBL/GenBank/DDBJ databases">
        <authorList>
            <person name="Sun Q."/>
            <person name="Zhou Y."/>
        </authorList>
    </citation>
    <scope>NUCLEOTIDE SEQUENCE</scope>
    <source>
        <strain evidence="3">CGMCC 1.12924</strain>
    </source>
</reference>
<dbReference type="Pfam" id="PF04519">
    <property type="entry name" value="Bactofilin"/>
    <property type="match status" value="1"/>
</dbReference>
<proteinExistence type="inferred from homology"/>
<evidence type="ECO:0000256" key="2">
    <source>
        <dbReference type="SAM" id="MobiDB-lite"/>
    </source>
</evidence>
<dbReference type="EMBL" id="BMGK01000001">
    <property type="protein sequence ID" value="GGD79942.1"/>
    <property type="molecule type" value="Genomic_DNA"/>
</dbReference>
<evidence type="ECO:0008006" key="5">
    <source>
        <dbReference type="Google" id="ProtNLM"/>
    </source>
</evidence>
<organism evidence="3 4">
    <name type="scientific">Planktosalinus lacus</name>
    <dbReference type="NCBI Taxonomy" id="1526573"/>
    <lineage>
        <taxon>Bacteria</taxon>
        <taxon>Pseudomonadati</taxon>
        <taxon>Bacteroidota</taxon>
        <taxon>Flavobacteriia</taxon>
        <taxon>Flavobacteriales</taxon>
        <taxon>Flavobacteriaceae</taxon>
        <taxon>Planktosalinus</taxon>
    </lineage>
</organism>
<dbReference type="Proteomes" id="UP000652231">
    <property type="component" value="Unassembled WGS sequence"/>
</dbReference>
<sequence length="156" mass="16683">MFTDKKPKAPAIVGNQQNRITEGTTITGDLISKSGMRIDGNVKGNVKTPSKVVLGEKGVIKGTLECENADLEGSFSGNMTISGTLTLRATARVDGDVVAGKLAIEPGAAFNATCVMKGSVKQMVEKETKTEEDLKSQNHLFEKQERNSKPKTEQSV</sequence>
<dbReference type="AlphaFoldDB" id="A0A8J2V2W8"/>
<evidence type="ECO:0000313" key="4">
    <source>
        <dbReference type="Proteomes" id="UP000652231"/>
    </source>
</evidence>
<evidence type="ECO:0000256" key="1">
    <source>
        <dbReference type="ARBA" id="ARBA00044755"/>
    </source>
</evidence>
<feature type="region of interest" description="Disordered" evidence="2">
    <location>
        <begin position="125"/>
        <end position="156"/>
    </location>
</feature>
<comment type="similarity">
    <text evidence="1">Belongs to the bactofilin family.</text>
</comment>
<protein>
    <recommendedName>
        <fullName evidence="5">Polymer-forming cytoskeletal protein</fullName>
    </recommendedName>
</protein>
<dbReference type="PANTHER" id="PTHR35024">
    <property type="entry name" value="HYPOTHETICAL CYTOSOLIC PROTEIN"/>
    <property type="match status" value="1"/>
</dbReference>
<evidence type="ECO:0000313" key="3">
    <source>
        <dbReference type="EMBL" id="GGD79942.1"/>
    </source>
</evidence>
<accession>A0A8J2V2W8</accession>